<dbReference type="Proteomes" id="UP000253940">
    <property type="component" value="Chromosome"/>
</dbReference>
<keyword evidence="2" id="KW-0288">FMN</keyword>
<dbReference type="InterPro" id="IPR005025">
    <property type="entry name" value="FMN_Rdtase-like_dom"/>
</dbReference>
<dbReference type="KEGG" id="mbah:HYN46_06580"/>
<dbReference type="PANTHER" id="PTHR30543">
    <property type="entry name" value="CHROMATE REDUCTASE"/>
    <property type="match status" value="1"/>
</dbReference>
<evidence type="ECO:0000256" key="2">
    <source>
        <dbReference type="ARBA" id="ARBA00022643"/>
    </source>
</evidence>
<evidence type="ECO:0000313" key="5">
    <source>
        <dbReference type="Proteomes" id="UP000253940"/>
    </source>
</evidence>
<dbReference type="PANTHER" id="PTHR30543:SF21">
    <property type="entry name" value="NAD(P)H-DEPENDENT FMN REDUCTASE LOT6"/>
    <property type="match status" value="1"/>
</dbReference>
<evidence type="ECO:0000259" key="3">
    <source>
        <dbReference type="Pfam" id="PF03358"/>
    </source>
</evidence>
<sequence>MMTTRLLAFSGSTRHGSLNSQVLQTAIAGAESIAGCTVTLINLNDYPMPLYNGDDEQAHGMPETTQKLLRLFEEHDGLLLASPEYNGFFTPLIKNTFDWMTRNEPDGRNGMRVFKRYPVALLSSSPGIVGGLRSLMMVRMYLSNLNFLVLPEQVAVTGQKVHEGKITDERLEQQVFALGAGLAEWVQN</sequence>
<dbReference type="InterPro" id="IPR029039">
    <property type="entry name" value="Flavoprotein-like_sf"/>
</dbReference>
<dbReference type="OrthoDB" id="9812295at2"/>
<organism evidence="4 5">
    <name type="scientific">Aquirhabdus parva</name>
    <dbReference type="NCBI Taxonomy" id="2283318"/>
    <lineage>
        <taxon>Bacteria</taxon>
        <taxon>Pseudomonadati</taxon>
        <taxon>Pseudomonadota</taxon>
        <taxon>Gammaproteobacteria</taxon>
        <taxon>Moraxellales</taxon>
        <taxon>Moraxellaceae</taxon>
        <taxon>Aquirhabdus</taxon>
    </lineage>
</organism>
<name>A0A345P5G3_9GAMM</name>
<dbReference type="GO" id="GO:0005829">
    <property type="term" value="C:cytosol"/>
    <property type="evidence" value="ECO:0007669"/>
    <property type="project" value="TreeGrafter"/>
</dbReference>
<dbReference type="InterPro" id="IPR050712">
    <property type="entry name" value="NAD(P)H-dep_reductase"/>
</dbReference>
<accession>A0A345P5G3</accession>
<dbReference type="SUPFAM" id="SSF52218">
    <property type="entry name" value="Flavoproteins"/>
    <property type="match status" value="1"/>
</dbReference>
<evidence type="ECO:0000256" key="1">
    <source>
        <dbReference type="ARBA" id="ARBA00001917"/>
    </source>
</evidence>
<dbReference type="AlphaFoldDB" id="A0A345P5G3"/>
<reference evidence="4 5" key="1">
    <citation type="submission" date="2018-07" db="EMBL/GenBank/DDBJ databases">
        <title>Genome sequencing of Moraxellaceae gen. HYN0046.</title>
        <authorList>
            <person name="Kim M."/>
            <person name="Yi H."/>
        </authorList>
    </citation>
    <scope>NUCLEOTIDE SEQUENCE [LARGE SCALE GENOMIC DNA]</scope>
    <source>
        <strain evidence="4 5">HYN0046</strain>
    </source>
</reference>
<dbReference type="Pfam" id="PF03358">
    <property type="entry name" value="FMN_red"/>
    <property type="match status" value="1"/>
</dbReference>
<comment type="cofactor">
    <cofactor evidence="1">
        <name>FMN</name>
        <dbReference type="ChEBI" id="CHEBI:58210"/>
    </cofactor>
</comment>
<dbReference type="GO" id="GO:0010181">
    <property type="term" value="F:FMN binding"/>
    <property type="evidence" value="ECO:0007669"/>
    <property type="project" value="TreeGrafter"/>
</dbReference>
<protein>
    <submittedName>
        <fullName evidence="4">NADPH-dependent oxidoreductase</fullName>
    </submittedName>
</protein>
<feature type="domain" description="NADPH-dependent FMN reductase-like" evidence="3">
    <location>
        <begin position="5"/>
        <end position="157"/>
    </location>
</feature>
<evidence type="ECO:0000313" key="4">
    <source>
        <dbReference type="EMBL" id="AXI02522.1"/>
    </source>
</evidence>
<dbReference type="Gene3D" id="3.40.50.360">
    <property type="match status" value="1"/>
</dbReference>
<dbReference type="GO" id="GO:0016491">
    <property type="term" value="F:oxidoreductase activity"/>
    <property type="evidence" value="ECO:0007669"/>
    <property type="project" value="InterPro"/>
</dbReference>
<gene>
    <name evidence="4" type="ORF">HYN46_06580</name>
</gene>
<keyword evidence="2" id="KW-0285">Flavoprotein</keyword>
<proteinExistence type="predicted"/>
<keyword evidence="5" id="KW-1185">Reference proteome</keyword>
<dbReference type="EMBL" id="CP031222">
    <property type="protein sequence ID" value="AXI02522.1"/>
    <property type="molecule type" value="Genomic_DNA"/>
</dbReference>